<dbReference type="Proteomes" id="UP000265618">
    <property type="component" value="Unassembled WGS sequence"/>
</dbReference>
<feature type="region of interest" description="Disordered" evidence="1">
    <location>
        <begin position="190"/>
        <end position="209"/>
    </location>
</feature>
<proteinExistence type="predicted"/>
<feature type="region of interest" description="Disordered" evidence="1">
    <location>
        <begin position="370"/>
        <end position="398"/>
    </location>
</feature>
<feature type="region of interest" description="Disordered" evidence="1">
    <location>
        <begin position="39"/>
        <end position="72"/>
    </location>
</feature>
<protein>
    <submittedName>
        <fullName evidence="3">Uncharacterized protein</fullName>
    </submittedName>
</protein>
<evidence type="ECO:0000313" key="3">
    <source>
        <dbReference type="EMBL" id="GIQ81577.1"/>
    </source>
</evidence>
<feature type="region of interest" description="Disordered" evidence="1">
    <location>
        <begin position="248"/>
        <end position="313"/>
    </location>
</feature>
<feature type="compositionally biased region" description="Basic and acidic residues" evidence="1">
    <location>
        <begin position="382"/>
        <end position="398"/>
    </location>
</feature>
<feature type="compositionally biased region" description="Acidic residues" evidence="1">
    <location>
        <begin position="50"/>
        <end position="62"/>
    </location>
</feature>
<keyword evidence="4" id="KW-1185">Reference proteome</keyword>
<feature type="compositionally biased region" description="Gly residues" evidence="1">
    <location>
        <begin position="268"/>
        <end position="279"/>
    </location>
</feature>
<accession>A0A9K3CSF4</accession>
<evidence type="ECO:0000256" key="2">
    <source>
        <dbReference type="SAM" id="SignalP"/>
    </source>
</evidence>
<dbReference type="AlphaFoldDB" id="A0A9K3CSF4"/>
<comment type="caution">
    <text evidence="3">The sequence shown here is derived from an EMBL/GenBank/DDBJ whole genome shotgun (WGS) entry which is preliminary data.</text>
</comment>
<sequence>METPLPIYLGSLFLFLILPPLVHRLVGAISDRKRRQRVERLTGHKAEADTTGEDGGEGEWDEGDGRPPLPPRPFPLAFDMALAKAGTVTPYTPVPQGPLLSAALSQCLTLLSDIDTATLGEADGTSSAPCPPFTLKEVFPDSDDPRGDLALSLVPVSVGALCQTVSVLASLSSSLVTHITAKASERVSVEHEMDTLRQTAERERDSETERSLREACRALALALSGVASQRAYVTKAVAAELLSGASIDTPIGTPSTAQRDKGERVGERVGGTPKGGMGGSYSATHQMKRERGRFPSVPGSPSTAGSNKGVGGESGMAAALQRLGESERLMTATARLVAKARDEFFTGEWDGTYTQGARAEVERALGIDIGEAEAEAEAEEEREGRLGTPRERQRVGGR</sequence>
<evidence type="ECO:0000313" key="4">
    <source>
        <dbReference type="Proteomes" id="UP000265618"/>
    </source>
</evidence>
<reference evidence="3 4" key="1">
    <citation type="journal article" date="2018" name="PLoS ONE">
        <title>The draft genome of Kipferlia bialata reveals reductive genome evolution in fornicate parasites.</title>
        <authorList>
            <person name="Tanifuji G."/>
            <person name="Takabayashi S."/>
            <person name="Kume K."/>
            <person name="Takagi M."/>
            <person name="Nakayama T."/>
            <person name="Kamikawa R."/>
            <person name="Inagaki Y."/>
            <person name="Hashimoto T."/>
        </authorList>
    </citation>
    <scope>NUCLEOTIDE SEQUENCE [LARGE SCALE GENOMIC DNA]</scope>
    <source>
        <strain evidence="3">NY0173</strain>
    </source>
</reference>
<organism evidence="3 4">
    <name type="scientific">Kipferlia bialata</name>
    <dbReference type="NCBI Taxonomy" id="797122"/>
    <lineage>
        <taxon>Eukaryota</taxon>
        <taxon>Metamonada</taxon>
        <taxon>Carpediemonas-like organisms</taxon>
        <taxon>Kipferlia</taxon>
    </lineage>
</organism>
<name>A0A9K3CSF4_9EUKA</name>
<feature type="compositionally biased region" description="Acidic residues" evidence="1">
    <location>
        <begin position="370"/>
        <end position="381"/>
    </location>
</feature>
<evidence type="ECO:0000256" key="1">
    <source>
        <dbReference type="SAM" id="MobiDB-lite"/>
    </source>
</evidence>
<feature type="signal peptide" evidence="2">
    <location>
        <begin position="1"/>
        <end position="24"/>
    </location>
</feature>
<dbReference type="EMBL" id="BDIP01000432">
    <property type="protein sequence ID" value="GIQ81577.1"/>
    <property type="molecule type" value="Genomic_DNA"/>
</dbReference>
<keyword evidence="2" id="KW-0732">Signal</keyword>
<feature type="compositionally biased region" description="Basic and acidic residues" evidence="1">
    <location>
        <begin position="258"/>
        <end position="267"/>
    </location>
</feature>
<feature type="compositionally biased region" description="Basic and acidic residues" evidence="1">
    <location>
        <begin position="39"/>
        <end position="48"/>
    </location>
</feature>
<gene>
    <name evidence="3" type="ORF">KIPB_002556</name>
</gene>
<feature type="chain" id="PRO_5039924118" evidence="2">
    <location>
        <begin position="25"/>
        <end position="398"/>
    </location>
</feature>